<keyword evidence="1" id="KW-0472">Membrane</keyword>
<feature type="transmembrane region" description="Helical" evidence="1">
    <location>
        <begin position="7"/>
        <end position="26"/>
    </location>
</feature>
<dbReference type="Proteomes" id="UP001184861">
    <property type="component" value="Unassembled WGS sequence"/>
</dbReference>
<evidence type="ECO:0000313" key="3">
    <source>
        <dbReference type="Proteomes" id="UP001184861"/>
    </source>
</evidence>
<dbReference type="AlphaFoldDB" id="A0AAE3Y9T7"/>
<organism evidence="2 3">
    <name type="scientific">Chryseobacterium rhizosphaerae</name>
    <dbReference type="NCBI Taxonomy" id="395937"/>
    <lineage>
        <taxon>Bacteria</taxon>
        <taxon>Pseudomonadati</taxon>
        <taxon>Bacteroidota</taxon>
        <taxon>Flavobacteriia</taxon>
        <taxon>Flavobacteriales</taxon>
        <taxon>Weeksellaceae</taxon>
        <taxon>Chryseobacterium group</taxon>
        <taxon>Chryseobacterium</taxon>
    </lineage>
</organism>
<feature type="transmembrane region" description="Helical" evidence="1">
    <location>
        <begin position="72"/>
        <end position="98"/>
    </location>
</feature>
<reference evidence="2" key="1">
    <citation type="submission" date="2023-07" db="EMBL/GenBank/DDBJ databases">
        <title>Sorghum-associated microbial communities from plants grown in Nebraska, USA.</title>
        <authorList>
            <person name="Schachtman D."/>
        </authorList>
    </citation>
    <scope>NUCLEOTIDE SEQUENCE</scope>
    <source>
        <strain evidence="2">DS2360</strain>
    </source>
</reference>
<proteinExistence type="predicted"/>
<sequence length="99" mass="11374">MFKKVLISFFSSVLSVVALVIIELGFMDLTTQYSHGDYGWVALWLIFAFFPVLFALPFVIASKRKQNEINDFVLFCFYSFCICFLVISLILVIILPLMS</sequence>
<feature type="transmembrane region" description="Helical" evidence="1">
    <location>
        <begin position="38"/>
        <end position="60"/>
    </location>
</feature>
<protein>
    <submittedName>
        <fullName evidence="2">Glucan phosphoethanolaminetransferase (Alkaline phosphatase superfamily)</fullName>
    </submittedName>
</protein>
<gene>
    <name evidence="2" type="ORF">J2787_001578</name>
</gene>
<evidence type="ECO:0000313" key="2">
    <source>
        <dbReference type="EMBL" id="MDR6526208.1"/>
    </source>
</evidence>
<evidence type="ECO:0000256" key="1">
    <source>
        <dbReference type="SAM" id="Phobius"/>
    </source>
</evidence>
<keyword evidence="1" id="KW-0812">Transmembrane</keyword>
<dbReference type="EMBL" id="JAVDQY010000001">
    <property type="protein sequence ID" value="MDR6526208.1"/>
    <property type="molecule type" value="Genomic_DNA"/>
</dbReference>
<name>A0AAE3Y9T7_9FLAO</name>
<comment type="caution">
    <text evidence="2">The sequence shown here is derived from an EMBL/GenBank/DDBJ whole genome shotgun (WGS) entry which is preliminary data.</text>
</comment>
<accession>A0AAE3Y9T7</accession>
<keyword evidence="1" id="KW-1133">Transmembrane helix</keyword>